<evidence type="ECO:0000256" key="1">
    <source>
        <dbReference type="ARBA" id="ARBA00008956"/>
    </source>
</evidence>
<dbReference type="PANTHER" id="PTHR31791:SF4">
    <property type="entry name" value="FRIGIDA-LIKE PROTEIN 3"/>
    <property type="match status" value="1"/>
</dbReference>
<evidence type="ECO:0000256" key="4">
    <source>
        <dbReference type="RuleBase" id="RU364012"/>
    </source>
</evidence>
<keyword evidence="3 4" id="KW-0287">Flowering</keyword>
<dbReference type="InterPro" id="IPR012474">
    <property type="entry name" value="Frigida"/>
</dbReference>
<dbReference type="AlphaFoldDB" id="A0AAV5FZM5"/>
<evidence type="ECO:0000313" key="7">
    <source>
        <dbReference type="Proteomes" id="UP001054889"/>
    </source>
</evidence>
<evidence type="ECO:0000256" key="5">
    <source>
        <dbReference type="SAM" id="MobiDB-lite"/>
    </source>
</evidence>
<keyword evidence="2 4" id="KW-0221">Differentiation</keyword>
<dbReference type="Pfam" id="PF07899">
    <property type="entry name" value="Frigida"/>
    <property type="match status" value="1"/>
</dbReference>
<sequence>MHDDLLAPFFLPIQLLRRSAWRAWRLIPDPPKGDGDQCSATSLCDKGRGGQKLFPMSEMESVAALMESTSFKIEQLQRAFAELQSQSAVTMNLKWKQLEDHFHGLEQSLMKKFDELKQQEMEFEETVAESEVMLEQREAAVTVKELTSLERLQEKRDVALAMIFGKSKLSLPVPAINPMDKALSNLGVKLPKPAPEVNAHLQLDNSTVKPHSQLVMLCEEMNVKGLHKFISDNRKNMAAIREKIPSALKRASHPYALVLDSLEDFYSGDNLVLDGKKDGDLLGVRRTCLMLMESLGQMHTVAITGFTSEGHMFTTNVKERAKKIAIEWKLKLESLDMDASNGNCLEAHAFLQLLATFDISAEHSDDDLCKLLPSISRRRQTPELCRLLGLSQKMPGVIGVLVDSGRPIDAINLAYAFGLTEQFKPVQLLKAYLRDVKKVSHFKNVKMAPGAQNEMNERELSALKAVIKCIEEHKLEEQYPVDPLQKRVLQLEKAKADKRRAVEAAKPQSKRPRANGSVYAPRVTSFGDKSIYPGTPERHPYPYERQFVYGAEAHHTPVMNSVPYTIQPAHAPYYGNGYPIQYQVPYIH</sequence>
<feature type="region of interest" description="Disordered" evidence="5">
    <location>
        <begin position="499"/>
        <end position="519"/>
    </location>
</feature>
<comment type="similarity">
    <text evidence="1 4">Belongs to the Frigida family.</text>
</comment>
<keyword evidence="4" id="KW-0217">Developmental protein</keyword>
<keyword evidence="7" id="KW-1185">Reference proteome</keyword>
<dbReference type="EMBL" id="BQKI01000117">
    <property type="protein sequence ID" value="GJN40368.1"/>
    <property type="molecule type" value="Genomic_DNA"/>
</dbReference>
<organism evidence="6 7">
    <name type="scientific">Eleusine coracana subsp. coracana</name>
    <dbReference type="NCBI Taxonomy" id="191504"/>
    <lineage>
        <taxon>Eukaryota</taxon>
        <taxon>Viridiplantae</taxon>
        <taxon>Streptophyta</taxon>
        <taxon>Embryophyta</taxon>
        <taxon>Tracheophyta</taxon>
        <taxon>Spermatophyta</taxon>
        <taxon>Magnoliopsida</taxon>
        <taxon>Liliopsida</taxon>
        <taxon>Poales</taxon>
        <taxon>Poaceae</taxon>
        <taxon>PACMAD clade</taxon>
        <taxon>Chloridoideae</taxon>
        <taxon>Cynodonteae</taxon>
        <taxon>Eleusininae</taxon>
        <taxon>Eleusine</taxon>
    </lineage>
</organism>
<gene>
    <name evidence="6" type="primary">gb29574</name>
    <name evidence="6" type="ORF">PR202_gb29574</name>
</gene>
<proteinExistence type="inferred from homology"/>
<reference evidence="6" key="2">
    <citation type="submission" date="2021-12" db="EMBL/GenBank/DDBJ databases">
        <title>Resequencing data analysis of finger millet.</title>
        <authorList>
            <person name="Hatakeyama M."/>
            <person name="Aluri S."/>
            <person name="Balachadran M.T."/>
            <person name="Sivarajan S.R."/>
            <person name="Poveda L."/>
            <person name="Shimizu-Inatsugi R."/>
            <person name="Schlapbach R."/>
            <person name="Sreeman S.M."/>
            <person name="Shimizu K.K."/>
        </authorList>
    </citation>
    <scope>NUCLEOTIDE SEQUENCE</scope>
</reference>
<reference evidence="6" key="1">
    <citation type="journal article" date="2018" name="DNA Res.">
        <title>Multiple hybrid de novo genome assembly of finger millet, an orphan allotetraploid crop.</title>
        <authorList>
            <person name="Hatakeyama M."/>
            <person name="Aluri S."/>
            <person name="Balachadran M.T."/>
            <person name="Sivarajan S.R."/>
            <person name="Patrignani A."/>
            <person name="Gruter S."/>
            <person name="Poveda L."/>
            <person name="Shimizu-Inatsugi R."/>
            <person name="Baeten J."/>
            <person name="Francoijs K.J."/>
            <person name="Nataraja K.N."/>
            <person name="Reddy Y.A.N."/>
            <person name="Phadnis S."/>
            <person name="Ravikumar R.L."/>
            <person name="Schlapbach R."/>
            <person name="Sreeman S.M."/>
            <person name="Shimizu K.K."/>
        </authorList>
    </citation>
    <scope>NUCLEOTIDE SEQUENCE</scope>
</reference>
<dbReference type="PANTHER" id="PTHR31791">
    <property type="entry name" value="FRIGIDA-LIKE PROTEIN 3-RELATED"/>
    <property type="match status" value="1"/>
</dbReference>
<dbReference type="GO" id="GO:0030154">
    <property type="term" value="P:cell differentiation"/>
    <property type="evidence" value="ECO:0007669"/>
    <property type="project" value="UniProtKB-KW"/>
</dbReference>
<comment type="caution">
    <text evidence="6">The sequence shown here is derived from an EMBL/GenBank/DDBJ whole genome shotgun (WGS) entry which is preliminary data.</text>
</comment>
<dbReference type="GO" id="GO:0009908">
    <property type="term" value="P:flower development"/>
    <property type="evidence" value="ECO:0007669"/>
    <property type="project" value="UniProtKB-KW"/>
</dbReference>
<evidence type="ECO:0000256" key="3">
    <source>
        <dbReference type="ARBA" id="ARBA00023089"/>
    </source>
</evidence>
<protein>
    <recommendedName>
        <fullName evidence="4">FRIGIDA-like protein</fullName>
    </recommendedName>
</protein>
<evidence type="ECO:0000256" key="2">
    <source>
        <dbReference type="ARBA" id="ARBA00022782"/>
    </source>
</evidence>
<dbReference type="Proteomes" id="UP001054889">
    <property type="component" value="Unassembled WGS sequence"/>
</dbReference>
<name>A0AAV5FZM5_ELECO</name>
<evidence type="ECO:0000313" key="6">
    <source>
        <dbReference type="EMBL" id="GJN40368.1"/>
    </source>
</evidence>
<accession>A0AAV5FZM5</accession>